<dbReference type="PANTHER" id="PTHR39218">
    <property type="entry name" value="OXIDOREDUCTASE 14 KDA SUBUNIT, PUTATIVE (AFU_ORTHOLOGUE AFUA_1G12110)-RELATED"/>
    <property type="match status" value="1"/>
</dbReference>
<evidence type="ECO:0000313" key="2">
    <source>
        <dbReference type="EMBL" id="KAF2762630.1"/>
    </source>
</evidence>
<dbReference type="RefSeq" id="XP_033605081.1">
    <property type="nucleotide sequence ID" value="XM_033743001.1"/>
</dbReference>
<protein>
    <submittedName>
        <fullName evidence="2">Putative NADH-ubiquinone oxidoreductase 14 kDa subunit</fullName>
    </submittedName>
</protein>
<dbReference type="AlphaFoldDB" id="A0A6A6WKC3"/>
<organism evidence="2 3">
    <name type="scientific">Pseudovirgaria hyperparasitica</name>
    <dbReference type="NCBI Taxonomy" id="470096"/>
    <lineage>
        <taxon>Eukaryota</taxon>
        <taxon>Fungi</taxon>
        <taxon>Dikarya</taxon>
        <taxon>Ascomycota</taxon>
        <taxon>Pezizomycotina</taxon>
        <taxon>Dothideomycetes</taxon>
        <taxon>Dothideomycetes incertae sedis</taxon>
        <taxon>Acrospermales</taxon>
        <taxon>Acrospermaceae</taxon>
        <taxon>Pseudovirgaria</taxon>
    </lineage>
</organism>
<dbReference type="Proteomes" id="UP000799437">
    <property type="component" value="Unassembled WGS sequence"/>
</dbReference>
<dbReference type="GeneID" id="54484055"/>
<name>A0A6A6WKC3_9PEZI</name>
<accession>A0A6A6WKC3</accession>
<sequence>MVSKILFWSGFGVAVRMWQLGIQMVPIVPRTAGQWGMYPVFAGIGGAFGYWLTGVEGHQKKFLLDRRDALLEKRRRVAEREAQAKDGASS</sequence>
<keyword evidence="1" id="KW-0472">Membrane</keyword>
<reference evidence="2" key="1">
    <citation type="journal article" date="2020" name="Stud. Mycol.">
        <title>101 Dothideomycetes genomes: a test case for predicting lifestyles and emergence of pathogens.</title>
        <authorList>
            <person name="Haridas S."/>
            <person name="Albert R."/>
            <person name="Binder M."/>
            <person name="Bloem J."/>
            <person name="Labutti K."/>
            <person name="Salamov A."/>
            <person name="Andreopoulos B."/>
            <person name="Baker S."/>
            <person name="Barry K."/>
            <person name="Bills G."/>
            <person name="Bluhm B."/>
            <person name="Cannon C."/>
            <person name="Castanera R."/>
            <person name="Culley D."/>
            <person name="Daum C."/>
            <person name="Ezra D."/>
            <person name="Gonzalez J."/>
            <person name="Henrissat B."/>
            <person name="Kuo A."/>
            <person name="Liang C."/>
            <person name="Lipzen A."/>
            <person name="Lutzoni F."/>
            <person name="Magnuson J."/>
            <person name="Mondo S."/>
            <person name="Nolan M."/>
            <person name="Ohm R."/>
            <person name="Pangilinan J."/>
            <person name="Park H.-J."/>
            <person name="Ramirez L."/>
            <person name="Alfaro M."/>
            <person name="Sun H."/>
            <person name="Tritt A."/>
            <person name="Yoshinaga Y."/>
            <person name="Zwiers L.-H."/>
            <person name="Turgeon B."/>
            <person name="Goodwin S."/>
            <person name="Spatafora J."/>
            <person name="Crous P."/>
            <person name="Grigoriev I."/>
        </authorList>
    </citation>
    <scope>NUCLEOTIDE SEQUENCE</scope>
    <source>
        <strain evidence="2">CBS 121739</strain>
    </source>
</reference>
<keyword evidence="3" id="KW-1185">Reference proteome</keyword>
<evidence type="ECO:0000313" key="3">
    <source>
        <dbReference type="Proteomes" id="UP000799437"/>
    </source>
</evidence>
<dbReference type="OrthoDB" id="2141050at2759"/>
<keyword evidence="1" id="KW-1133">Transmembrane helix</keyword>
<keyword evidence="2" id="KW-0830">Ubiquinone</keyword>
<evidence type="ECO:0000256" key="1">
    <source>
        <dbReference type="SAM" id="Phobius"/>
    </source>
</evidence>
<dbReference type="EMBL" id="ML996565">
    <property type="protein sequence ID" value="KAF2762630.1"/>
    <property type="molecule type" value="Genomic_DNA"/>
</dbReference>
<proteinExistence type="predicted"/>
<gene>
    <name evidence="2" type="ORF">EJ05DRAFT_471610</name>
</gene>
<feature type="transmembrane region" description="Helical" evidence="1">
    <location>
        <begin position="35"/>
        <end position="53"/>
    </location>
</feature>
<keyword evidence="1" id="KW-0812">Transmembrane</keyword>
<dbReference type="PANTHER" id="PTHR39218:SF1">
    <property type="entry name" value="OXIDOREDUCTASE 14 KDA SUBUNIT, PUTATIVE (AFU_ORTHOLOGUE AFUA_1G12110)-RELATED"/>
    <property type="match status" value="1"/>
</dbReference>
<feature type="transmembrane region" description="Helical" evidence="1">
    <location>
        <begin position="7"/>
        <end position="29"/>
    </location>
</feature>